<proteinExistence type="predicted"/>
<name>G2KT40_MICAA</name>
<evidence type="ECO:0000313" key="2">
    <source>
        <dbReference type="Proteomes" id="UP000009286"/>
    </source>
</evidence>
<dbReference type="EMBL" id="CP002382">
    <property type="protein sequence ID" value="AEP10584.1"/>
    <property type="molecule type" value="Genomic_DNA"/>
</dbReference>
<dbReference type="STRING" id="856793.MICA_2281"/>
<dbReference type="Gene3D" id="3.40.140.10">
    <property type="entry name" value="Cytidine Deaminase, domain 2"/>
    <property type="match status" value="1"/>
</dbReference>
<accession>G2KT40</accession>
<dbReference type="KEGG" id="mai:MICA_2281"/>
<dbReference type="Proteomes" id="UP000009286">
    <property type="component" value="Chromosome"/>
</dbReference>
<reference evidence="1 2" key="1">
    <citation type="journal article" date="2011" name="BMC Genomics">
        <title>Genomic insights into an obligate epibiotic bacterial predator: Micavibrio aeruginosavorus ARL-13.</title>
        <authorList>
            <person name="Wang Z."/>
            <person name="Kadouri D."/>
            <person name="Wu M."/>
        </authorList>
    </citation>
    <scope>NUCLEOTIDE SEQUENCE [LARGE SCALE GENOMIC DNA]</scope>
    <source>
        <strain evidence="1 2">ARL-13</strain>
    </source>
</reference>
<gene>
    <name evidence="1" type="ordered locus">MICA_2281</name>
</gene>
<protein>
    <submittedName>
        <fullName evidence="1">Uncharacterized protein</fullName>
    </submittedName>
</protein>
<dbReference type="HOGENOM" id="CLU_852081_0_0_5"/>
<evidence type="ECO:0000313" key="1">
    <source>
        <dbReference type="EMBL" id="AEP10584.1"/>
    </source>
</evidence>
<keyword evidence="2" id="KW-1185">Reference proteome</keyword>
<dbReference type="AlphaFoldDB" id="G2KT40"/>
<sequence length="326" mass="34526">MTHYNADFVSHLLPDLVAACDAAAVHNVRAGHGGPFGASLSVYHRDTGALVPVVGPVCNAVLETGLAGAHAEDQVLQPACLRALRDALQMIGRDHAIVVLASSGESCPACYSKIEIVARALIADGVIEPGAFVLAYGASYDDTRTVAGFNDEPYHADMAGPLENRMIPCVRGDEELPVPARVVMPDGVAYDGADARTAQGTPLFTPEIQAIYTACRAQKKSGMDEPWNLRRAVLYTTAPMIGPLMYAESQWANIGRIVQCDGPQTAAEAPDVSNDALFAVVAARPYNKAGTAVHVVRVTPFANLAQHEWARLSDAGQVAHYNGIEA</sequence>
<dbReference type="RefSeq" id="WP_014103807.1">
    <property type="nucleotide sequence ID" value="NC_016026.1"/>
</dbReference>
<organism evidence="1 2">
    <name type="scientific">Micavibrio aeruginosavorus (strain ARL-13)</name>
    <dbReference type="NCBI Taxonomy" id="856793"/>
    <lineage>
        <taxon>Bacteria</taxon>
        <taxon>Pseudomonadati</taxon>
        <taxon>Bdellovibrionota</taxon>
        <taxon>Bdellovibrionia</taxon>
        <taxon>Bdellovibrionales</taxon>
        <taxon>Pseudobdellovibrionaceae</taxon>
        <taxon>Micavibrio</taxon>
    </lineage>
</organism>
<dbReference type="eggNOG" id="COG0590">
    <property type="taxonomic scope" value="Bacteria"/>
</dbReference>
<dbReference type="OrthoDB" id="9802676at2"/>